<dbReference type="Pfam" id="PF02091">
    <property type="entry name" value="tRNA-synt_2e"/>
    <property type="match status" value="1"/>
</dbReference>
<organism evidence="9 10">
    <name type="scientific">Halothermothrix orenii (strain H 168 / OCM 544 / DSM 9562)</name>
    <dbReference type="NCBI Taxonomy" id="373903"/>
    <lineage>
        <taxon>Bacteria</taxon>
        <taxon>Bacillati</taxon>
        <taxon>Bacillota</taxon>
        <taxon>Clostridia</taxon>
        <taxon>Halanaerobiales</taxon>
        <taxon>Halothermotrichaceae</taxon>
        <taxon>Halothermothrix</taxon>
    </lineage>
</organism>
<dbReference type="EMBL" id="CP001098">
    <property type="protein sequence ID" value="ACL69995.1"/>
    <property type="molecule type" value="Genomic_DNA"/>
</dbReference>
<dbReference type="HAMAP" id="MF_00254">
    <property type="entry name" value="Gly_tRNA_synth_alpha"/>
    <property type="match status" value="1"/>
</dbReference>
<dbReference type="GO" id="GO:0005829">
    <property type="term" value="C:cytosol"/>
    <property type="evidence" value="ECO:0007669"/>
    <property type="project" value="TreeGrafter"/>
</dbReference>
<evidence type="ECO:0000256" key="3">
    <source>
        <dbReference type="ARBA" id="ARBA00022741"/>
    </source>
</evidence>
<reference evidence="9 10" key="1">
    <citation type="journal article" date="2009" name="PLoS ONE">
        <title>Genome analysis of the anaerobic thermohalophilic bacterium Halothermothrix orenii.</title>
        <authorList>
            <person name="Mavromatis K."/>
            <person name="Ivanova N."/>
            <person name="Anderson I."/>
            <person name="Lykidis A."/>
            <person name="Hooper S.D."/>
            <person name="Sun H."/>
            <person name="Kunin V."/>
            <person name="Lapidus A."/>
            <person name="Hugenholtz P."/>
            <person name="Patel B."/>
            <person name="Kyrpides N.C."/>
        </authorList>
    </citation>
    <scope>NUCLEOTIDE SEQUENCE [LARGE SCALE GENOMIC DNA]</scope>
    <source>
        <strain evidence="10">H 168 / OCM 544 / DSM 9562</strain>
    </source>
</reference>
<dbReference type="Gene3D" id="1.20.58.180">
    <property type="entry name" value="Class II aaRS and biotin synthetases, domain 2"/>
    <property type="match status" value="1"/>
</dbReference>
<protein>
    <recommendedName>
        <fullName evidence="8">Glycine--tRNA ligase alpha subunit</fullName>
        <ecNumber evidence="8">6.1.1.14</ecNumber>
    </recommendedName>
    <alternativeName>
        <fullName evidence="8">Glycyl-tRNA synthetase alpha subunit</fullName>
        <shortName evidence="8">GlyRS</shortName>
    </alternativeName>
</protein>
<name>B8CXH6_HALOH</name>
<dbReference type="PROSITE" id="PS50861">
    <property type="entry name" value="AA_TRNA_LIGASE_II_GLYAB"/>
    <property type="match status" value="1"/>
</dbReference>
<sequence length="282" mass="32828">MNFQDLIQVLNKYWGDLGCIIEQPYDIEVGAATMSPSTFLRSLGPDSWNTAYVQPCRRPTDGRYGDNPFRLQRYFQYQVIMKPSPDNIQELYLNSLKALGIDPLKHDIRFVEDNWESPTLGAWGIGWEVWLDGMEITQFTYFQQVGGFEARPVTVEITYGLERLAMYLQDKDSIFDVVWVDDITYRDIYHQNEVEQSRYNFEVADVKKLLNLFNMYEEEARQLVEDGLTLPAFDYTLKCSHTFNLLDARGAISVSERTRYIGRVRELAHLCAESYLSSLKDK</sequence>
<dbReference type="NCBIfam" id="NF006827">
    <property type="entry name" value="PRK09348.1"/>
    <property type="match status" value="1"/>
</dbReference>
<keyword evidence="6 8" id="KW-0030">Aminoacyl-tRNA synthetase</keyword>
<dbReference type="RefSeq" id="WP_012636179.1">
    <property type="nucleotide sequence ID" value="NC_011899.1"/>
</dbReference>
<dbReference type="STRING" id="373903.Hore_12450"/>
<evidence type="ECO:0000256" key="8">
    <source>
        <dbReference type="HAMAP-Rule" id="MF_00254"/>
    </source>
</evidence>
<keyword evidence="8" id="KW-0963">Cytoplasm</keyword>
<proteinExistence type="inferred from homology"/>
<dbReference type="GO" id="GO:0016740">
    <property type="term" value="F:transferase activity"/>
    <property type="evidence" value="ECO:0007669"/>
    <property type="project" value="UniProtKB-ARBA"/>
</dbReference>
<evidence type="ECO:0000256" key="4">
    <source>
        <dbReference type="ARBA" id="ARBA00022840"/>
    </source>
</evidence>
<dbReference type="FunFam" id="3.30.930.10:FF:000006">
    <property type="entry name" value="Glycine--tRNA ligase alpha subunit"/>
    <property type="match status" value="1"/>
</dbReference>
<evidence type="ECO:0000313" key="9">
    <source>
        <dbReference type="EMBL" id="ACL69995.1"/>
    </source>
</evidence>
<accession>B8CXH6</accession>
<comment type="catalytic activity">
    <reaction evidence="7 8">
        <text>tRNA(Gly) + glycine + ATP = glycyl-tRNA(Gly) + AMP + diphosphate</text>
        <dbReference type="Rhea" id="RHEA:16013"/>
        <dbReference type="Rhea" id="RHEA-COMP:9664"/>
        <dbReference type="Rhea" id="RHEA-COMP:9683"/>
        <dbReference type="ChEBI" id="CHEBI:30616"/>
        <dbReference type="ChEBI" id="CHEBI:33019"/>
        <dbReference type="ChEBI" id="CHEBI:57305"/>
        <dbReference type="ChEBI" id="CHEBI:78442"/>
        <dbReference type="ChEBI" id="CHEBI:78522"/>
        <dbReference type="ChEBI" id="CHEBI:456215"/>
        <dbReference type="EC" id="6.1.1.14"/>
    </reaction>
</comment>
<dbReference type="PANTHER" id="PTHR30075">
    <property type="entry name" value="GLYCYL-TRNA SYNTHETASE"/>
    <property type="match status" value="1"/>
</dbReference>
<evidence type="ECO:0000256" key="7">
    <source>
        <dbReference type="ARBA" id="ARBA00047937"/>
    </source>
</evidence>
<comment type="subunit">
    <text evidence="8">Tetramer of two alpha and two beta subunits.</text>
</comment>
<keyword evidence="10" id="KW-1185">Reference proteome</keyword>
<dbReference type="InterPro" id="IPR002310">
    <property type="entry name" value="Gly-tRNA_ligase_asu"/>
</dbReference>
<evidence type="ECO:0000256" key="1">
    <source>
        <dbReference type="ARBA" id="ARBA00008226"/>
    </source>
</evidence>
<dbReference type="SUPFAM" id="SSF55681">
    <property type="entry name" value="Class II aaRS and biotin synthetases"/>
    <property type="match status" value="1"/>
</dbReference>
<dbReference type="NCBIfam" id="TIGR00388">
    <property type="entry name" value="glyQ"/>
    <property type="match status" value="1"/>
</dbReference>
<evidence type="ECO:0000256" key="5">
    <source>
        <dbReference type="ARBA" id="ARBA00022917"/>
    </source>
</evidence>
<comment type="similarity">
    <text evidence="1 8">Belongs to the class-II aminoacyl-tRNA synthetase family.</text>
</comment>
<dbReference type="GO" id="GO:0140096">
    <property type="term" value="F:catalytic activity, acting on a protein"/>
    <property type="evidence" value="ECO:0007669"/>
    <property type="project" value="UniProtKB-ARBA"/>
</dbReference>
<dbReference type="AlphaFoldDB" id="B8CXH6"/>
<dbReference type="GO" id="GO:0005524">
    <property type="term" value="F:ATP binding"/>
    <property type="evidence" value="ECO:0007669"/>
    <property type="project" value="UniProtKB-UniRule"/>
</dbReference>
<keyword evidence="2 8" id="KW-0436">Ligase</keyword>
<dbReference type="GO" id="GO:0004820">
    <property type="term" value="F:glycine-tRNA ligase activity"/>
    <property type="evidence" value="ECO:0007669"/>
    <property type="project" value="UniProtKB-UniRule"/>
</dbReference>
<dbReference type="GO" id="GO:0006426">
    <property type="term" value="P:glycyl-tRNA aminoacylation"/>
    <property type="evidence" value="ECO:0007669"/>
    <property type="project" value="UniProtKB-UniRule"/>
</dbReference>
<dbReference type="InterPro" id="IPR006194">
    <property type="entry name" value="Gly-tRNA-synth_heterodimer"/>
</dbReference>
<evidence type="ECO:0000256" key="6">
    <source>
        <dbReference type="ARBA" id="ARBA00023146"/>
    </source>
</evidence>
<dbReference type="eggNOG" id="COG0752">
    <property type="taxonomic scope" value="Bacteria"/>
</dbReference>
<dbReference type="Proteomes" id="UP000000719">
    <property type="component" value="Chromosome"/>
</dbReference>
<evidence type="ECO:0000313" key="10">
    <source>
        <dbReference type="Proteomes" id="UP000000719"/>
    </source>
</evidence>
<comment type="subcellular location">
    <subcellularLocation>
        <location evidence="8">Cytoplasm</location>
    </subcellularLocation>
</comment>
<keyword evidence="3 8" id="KW-0547">Nucleotide-binding</keyword>
<dbReference type="PANTHER" id="PTHR30075:SF2">
    <property type="entry name" value="GLYCINE--TRNA LIGASE, CHLOROPLASTIC_MITOCHONDRIAL 2"/>
    <property type="match status" value="1"/>
</dbReference>
<keyword evidence="4 8" id="KW-0067">ATP-binding</keyword>
<dbReference type="HOGENOM" id="CLU_057066_1_0_9"/>
<gene>
    <name evidence="8" type="primary">glyQ</name>
    <name evidence="9" type="ordered locus">Hore_12450</name>
</gene>
<dbReference type="EC" id="6.1.1.14" evidence="8"/>
<evidence type="ECO:0000256" key="2">
    <source>
        <dbReference type="ARBA" id="ARBA00022598"/>
    </source>
</evidence>
<dbReference type="CDD" id="cd00733">
    <property type="entry name" value="GlyRS_alpha_core"/>
    <property type="match status" value="1"/>
</dbReference>
<keyword evidence="5 8" id="KW-0648">Protein biosynthesis</keyword>
<dbReference type="PRINTS" id="PR01044">
    <property type="entry name" value="TRNASYNTHGA"/>
</dbReference>
<dbReference type="Gene3D" id="3.30.930.10">
    <property type="entry name" value="Bira Bifunctional Protein, Domain 2"/>
    <property type="match status" value="1"/>
</dbReference>
<dbReference type="InterPro" id="IPR045864">
    <property type="entry name" value="aa-tRNA-synth_II/BPL/LPL"/>
</dbReference>
<dbReference type="KEGG" id="hor:Hore_12450"/>
<dbReference type="OrthoDB" id="9802183at2"/>